<organism evidence="1 2">
    <name type="scientific">Arcobacter suis CECT 7833</name>
    <dbReference type="NCBI Taxonomy" id="663365"/>
    <lineage>
        <taxon>Bacteria</taxon>
        <taxon>Pseudomonadati</taxon>
        <taxon>Campylobacterota</taxon>
        <taxon>Epsilonproteobacteria</taxon>
        <taxon>Campylobacterales</taxon>
        <taxon>Arcobacteraceae</taxon>
        <taxon>Arcobacter</taxon>
    </lineage>
</organism>
<dbReference type="AlphaFoldDB" id="A0AAD0T0K4"/>
<sequence>MKKINEILSHLKNNPEFSKINTSFLIKKFIEVLPLKLKKGVKFAYVKNQTLFFVLTHPVYKMEFEYNKADIKSLLKNFKIANVEDIGFFITNVIEKKEEAKAPISLYVERSYGIFENKAKNEQIFRKFEKIREIIKNS</sequence>
<evidence type="ECO:0000313" key="2">
    <source>
        <dbReference type="Proteomes" id="UP000263040"/>
    </source>
</evidence>
<dbReference type="EMBL" id="CP032100">
    <property type="protein sequence ID" value="AXX90137.1"/>
    <property type="molecule type" value="Genomic_DNA"/>
</dbReference>
<reference evidence="1 2" key="1">
    <citation type="submission" date="2018-08" db="EMBL/GenBank/DDBJ databases">
        <title>Complete genome of the Arcobacter suis type strain LMG 26152.</title>
        <authorList>
            <person name="Miller W.G."/>
            <person name="Yee E."/>
            <person name="Bono J.L."/>
        </authorList>
    </citation>
    <scope>NUCLEOTIDE SEQUENCE [LARGE SCALE GENOMIC DNA]</scope>
    <source>
        <strain evidence="1 2">CECT 7833</strain>
    </source>
</reference>
<gene>
    <name evidence="1" type="ORF">ASUIS_1659</name>
</gene>
<keyword evidence="2" id="KW-1185">Reference proteome</keyword>
<dbReference type="KEGG" id="asui:ASUIS_1659"/>
<protein>
    <submittedName>
        <fullName evidence="1">DUF721 domain-containing protein</fullName>
    </submittedName>
</protein>
<dbReference type="RefSeq" id="WP_118886653.1">
    <property type="nucleotide sequence ID" value="NZ_CP032100.1"/>
</dbReference>
<proteinExistence type="predicted"/>
<accession>A0AAD0T0K4</accession>
<name>A0AAD0T0K4_9BACT</name>
<evidence type="ECO:0000313" key="1">
    <source>
        <dbReference type="EMBL" id="AXX90137.1"/>
    </source>
</evidence>
<dbReference type="Proteomes" id="UP000263040">
    <property type="component" value="Chromosome"/>
</dbReference>